<feature type="region of interest" description="Disordered" evidence="1">
    <location>
        <begin position="1"/>
        <end position="39"/>
    </location>
</feature>
<evidence type="ECO:0000313" key="3">
    <source>
        <dbReference type="Proteomes" id="UP001164746"/>
    </source>
</evidence>
<feature type="compositionally biased region" description="Polar residues" evidence="1">
    <location>
        <begin position="183"/>
        <end position="192"/>
    </location>
</feature>
<feature type="compositionally biased region" description="Basic and acidic residues" evidence="1">
    <location>
        <begin position="1"/>
        <end position="11"/>
    </location>
</feature>
<reference evidence="2" key="1">
    <citation type="submission" date="2022-11" db="EMBL/GenBank/DDBJ databases">
        <title>Centuries of genome instability and evolution in soft-shell clam transmissible cancer (bioRxiv).</title>
        <authorList>
            <person name="Hart S.F.M."/>
            <person name="Yonemitsu M.A."/>
            <person name="Giersch R.M."/>
            <person name="Beal B.F."/>
            <person name="Arriagada G."/>
            <person name="Davis B.W."/>
            <person name="Ostrander E.A."/>
            <person name="Goff S.P."/>
            <person name="Metzger M.J."/>
        </authorList>
    </citation>
    <scope>NUCLEOTIDE SEQUENCE</scope>
    <source>
        <strain evidence="2">MELC-2E11</strain>
        <tissue evidence="2">Siphon/mantle</tissue>
    </source>
</reference>
<evidence type="ECO:0000256" key="1">
    <source>
        <dbReference type="SAM" id="MobiDB-lite"/>
    </source>
</evidence>
<feature type="region of interest" description="Disordered" evidence="1">
    <location>
        <begin position="172"/>
        <end position="192"/>
    </location>
</feature>
<organism evidence="2 3">
    <name type="scientific">Mya arenaria</name>
    <name type="common">Soft-shell clam</name>
    <dbReference type="NCBI Taxonomy" id="6604"/>
    <lineage>
        <taxon>Eukaryota</taxon>
        <taxon>Metazoa</taxon>
        <taxon>Spiralia</taxon>
        <taxon>Lophotrochozoa</taxon>
        <taxon>Mollusca</taxon>
        <taxon>Bivalvia</taxon>
        <taxon>Autobranchia</taxon>
        <taxon>Heteroconchia</taxon>
        <taxon>Euheterodonta</taxon>
        <taxon>Imparidentia</taxon>
        <taxon>Neoheterodontei</taxon>
        <taxon>Myida</taxon>
        <taxon>Myoidea</taxon>
        <taxon>Myidae</taxon>
        <taxon>Mya</taxon>
    </lineage>
</organism>
<accession>A0ABY7FUE1</accession>
<protein>
    <submittedName>
        <fullName evidence="2">Uncharacterized protein</fullName>
    </submittedName>
</protein>
<dbReference type="EMBL" id="CP111025">
    <property type="protein sequence ID" value="WAR25848.1"/>
    <property type="molecule type" value="Genomic_DNA"/>
</dbReference>
<proteinExistence type="predicted"/>
<dbReference type="Proteomes" id="UP001164746">
    <property type="component" value="Chromosome 14"/>
</dbReference>
<gene>
    <name evidence="2" type="ORF">MAR_011552</name>
</gene>
<feature type="compositionally biased region" description="Basic and acidic residues" evidence="1">
    <location>
        <begin position="18"/>
        <end position="39"/>
    </location>
</feature>
<evidence type="ECO:0000313" key="2">
    <source>
        <dbReference type="EMBL" id="WAR25848.1"/>
    </source>
</evidence>
<keyword evidence="3" id="KW-1185">Reference proteome</keyword>
<name>A0ABY7FUE1_MYAAR</name>
<sequence length="221" mass="24641">MDITVTEDRPRGQATRSGRGDLSRPTNRESKGMDSRKREVSDCMQDILDRCRGSTDAEQILHKLIDKDKTMATVDYFCRHIQLYERHQACISSHHEEVSFCTQAAQKSFKSKLDAGAKMDVLIMGSCSFFFIARGCLTNTTEQFCGGEPANFVHTLMTGYMPPYCETHLPEDSTRGRWGSPGGTYNTGDGENGATTSHVRPFSILTVFTIILTVSLTNVHI</sequence>